<dbReference type="PROSITE" id="PS00107">
    <property type="entry name" value="PROTEIN_KINASE_ATP"/>
    <property type="match status" value="1"/>
</dbReference>
<dbReference type="OrthoDB" id="63267at2759"/>
<dbReference type="FunFam" id="1.10.510.10:FF:000038">
    <property type="entry name" value="serine/threonine-protein kinase N2 isoform X1"/>
    <property type="match status" value="1"/>
</dbReference>
<dbReference type="Gene3D" id="1.10.287.160">
    <property type="entry name" value="HR1 repeat"/>
    <property type="match status" value="3"/>
</dbReference>
<evidence type="ECO:0008006" key="16">
    <source>
        <dbReference type="Google" id="ProtNLM"/>
    </source>
</evidence>
<feature type="compositionally biased region" description="Gly residues" evidence="11">
    <location>
        <begin position="111"/>
        <end position="128"/>
    </location>
</feature>
<keyword evidence="15" id="KW-1185">Reference proteome</keyword>
<dbReference type="Pfam" id="PF00433">
    <property type="entry name" value="Pkinase_C"/>
    <property type="match status" value="1"/>
</dbReference>
<dbReference type="InterPro" id="IPR017441">
    <property type="entry name" value="Protein_kinase_ATP_BS"/>
</dbReference>
<keyword evidence="6 9" id="KW-0067">ATP-binding</keyword>
<proteinExistence type="predicted"/>
<evidence type="ECO:0000256" key="3">
    <source>
        <dbReference type="ARBA" id="ARBA00022679"/>
    </source>
</evidence>
<dbReference type="Gene3D" id="1.10.510.10">
    <property type="entry name" value="Transferase(Phosphotransferase) domain 1"/>
    <property type="match status" value="1"/>
</dbReference>
<evidence type="ECO:0000256" key="4">
    <source>
        <dbReference type="ARBA" id="ARBA00022741"/>
    </source>
</evidence>
<feature type="compositionally biased region" description="Low complexity" evidence="11">
    <location>
        <begin position="669"/>
        <end position="684"/>
    </location>
</feature>
<dbReference type="SMART" id="SM00220">
    <property type="entry name" value="S_TKc"/>
    <property type="match status" value="1"/>
</dbReference>
<dbReference type="CDD" id="cd05589">
    <property type="entry name" value="STKc_PKN"/>
    <property type="match status" value="1"/>
</dbReference>
<feature type="coiled-coil region" evidence="10">
    <location>
        <begin position="172"/>
        <end position="199"/>
    </location>
</feature>
<dbReference type="SMART" id="SM00742">
    <property type="entry name" value="Hr1"/>
    <property type="match status" value="3"/>
</dbReference>
<dbReference type="InterPro" id="IPR000961">
    <property type="entry name" value="AGC-kinase_C"/>
</dbReference>
<feature type="compositionally biased region" description="Low complexity" evidence="11">
    <location>
        <begin position="594"/>
        <end position="607"/>
    </location>
</feature>
<feature type="domain" description="Protein kinase" evidence="12">
    <location>
        <begin position="728"/>
        <end position="987"/>
    </location>
</feature>
<dbReference type="PROSITE" id="PS50011">
    <property type="entry name" value="PROTEIN_KINASE_DOM"/>
    <property type="match status" value="1"/>
</dbReference>
<dbReference type="Pfam" id="PF00069">
    <property type="entry name" value="Pkinase"/>
    <property type="match status" value="1"/>
</dbReference>
<dbReference type="STRING" id="282301.A0A267FDL5"/>
<dbReference type="GO" id="GO:0004697">
    <property type="term" value="F:diacylglycerol-dependent serine/threonine kinase activity"/>
    <property type="evidence" value="ECO:0007669"/>
    <property type="project" value="UniProtKB-EC"/>
</dbReference>
<dbReference type="PROSITE" id="PS00108">
    <property type="entry name" value="PROTEIN_KINASE_ST"/>
    <property type="match status" value="1"/>
</dbReference>
<dbReference type="SUPFAM" id="SSF46585">
    <property type="entry name" value="HR1 repeat"/>
    <property type="match status" value="3"/>
</dbReference>
<organism evidence="14 15">
    <name type="scientific">Macrostomum lignano</name>
    <dbReference type="NCBI Taxonomy" id="282301"/>
    <lineage>
        <taxon>Eukaryota</taxon>
        <taxon>Metazoa</taxon>
        <taxon>Spiralia</taxon>
        <taxon>Lophotrochozoa</taxon>
        <taxon>Platyhelminthes</taxon>
        <taxon>Rhabditophora</taxon>
        <taxon>Macrostomorpha</taxon>
        <taxon>Macrostomida</taxon>
        <taxon>Macrostomidae</taxon>
        <taxon>Macrostomum</taxon>
    </lineage>
</organism>
<dbReference type="PANTHER" id="PTHR24351">
    <property type="entry name" value="RIBOSOMAL PROTEIN S6 KINASE"/>
    <property type="match status" value="1"/>
</dbReference>
<keyword evidence="10" id="KW-0175">Coiled coil</keyword>
<dbReference type="AlphaFoldDB" id="A0A267FDL5"/>
<dbReference type="InterPro" id="IPR008271">
    <property type="entry name" value="Ser/Thr_kinase_AS"/>
</dbReference>
<evidence type="ECO:0000256" key="7">
    <source>
        <dbReference type="ARBA" id="ARBA00047272"/>
    </source>
</evidence>
<feature type="compositionally biased region" description="Low complexity" evidence="11">
    <location>
        <begin position="635"/>
        <end position="646"/>
    </location>
</feature>
<keyword evidence="4 9" id="KW-0547">Nucleotide-binding</keyword>
<feature type="compositionally biased region" description="Pro residues" evidence="11">
    <location>
        <begin position="623"/>
        <end position="634"/>
    </location>
</feature>
<keyword evidence="2" id="KW-0597">Phosphoprotein</keyword>
<evidence type="ECO:0000256" key="1">
    <source>
        <dbReference type="ARBA" id="ARBA00022527"/>
    </source>
</evidence>
<dbReference type="InterPro" id="IPR011009">
    <property type="entry name" value="Kinase-like_dom_sf"/>
</dbReference>
<dbReference type="InterPro" id="IPR000719">
    <property type="entry name" value="Prot_kinase_dom"/>
</dbReference>
<dbReference type="InterPro" id="IPR011072">
    <property type="entry name" value="HR1_rho-bd"/>
</dbReference>
<name>A0A267FDL5_9PLAT</name>
<dbReference type="Gene3D" id="3.30.200.20">
    <property type="entry name" value="Phosphorylase Kinase, domain 1"/>
    <property type="match status" value="1"/>
</dbReference>
<feature type="compositionally biased region" description="Polar residues" evidence="11">
    <location>
        <begin position="610"/>
        <end position="620"/>
    </location>
</feature>
<feature type="compositionally biased region" description="Pro residues" evidence="11">
    <location>
        <begin position="650"/>
        <end position="659"/>
    </location>
</feature>
<dbReference type="InterPro" id="IPR036274">
    <property type="entry name" value="HR1_rpt_sf"/>
</dbReference>
<dbReference type="Proteomes" id="UP000215902">
    <property type="component" value="Unassembled WGS sequence"/>
</dbReference>
<dbReference type="GO" id="GO:0007165">
    <property type="term" value="P:signal transduction"/>
    <property type="evidence" value="ECO:0007669"/>
    <property type="project" value="InterPro"/>
</dbReference>
<feature type="coiled-coil region" evidence="10">
    <location>
        <begin position="29"/>
        <end position="92"/>
    </location>
</feature>
<comment type="catalytic activity">
    <reaction evidence="7">
        <text>L-threonyl-[protein] + ATP = O-phospho-L-threonyl-[protein] + ADP + H(+)</text>
        <dbReference type="Rhea" id="RHEA:46608"/>
        <dbReference type="Rhea" id="RHEA-COMP:11060"/>
        <dbReference type="Rhea" id="RHEA-COMP:11605"/>
        <dbReference type="ChEBI" id="CHEBI:15378"/>
        <dbReference type="ChEBI" id="CHEBI:30013"/>
        <dbReference type="ChEBI" id="CHEBI:30616"/>
        <dbReference type="ChEBI" id="CHEBI:61977"/>
        <dbReference type="ChEBI" id="CHEBI:456216"/>
        <dbReference type="EC" id="2.7.11.13"/>
    </reaction>
</comment>
<dbReference type="EMBL" id="NIVC01001133">
    <property type="protein sequence ID" value="PAA71855.1"/>
    <property type="molecule type" value="Genomic_DNA"/>
</dbReference>
<feature type="binding site" evidence="9">
    <location>
        <position position="757"/>
    </location>
    <ligand>
        <name>ATP</name>
        <dbReference type="ChEBI" id="CHEBI:30616"/>
    </ligand>
</feature>
<gene>
    <name evidence="14" type="ORF">BOX15_Mlig030858g1</name>
</gene>
<protein>
    <recommendedName>
        <fullName evidence="16">Protein kinase C</fullName>
    </recommendedName>
</protein>
<dbReference type="PROSITE" id="PS51285">
    <property type="entry name" value="AGC_KINASE_CTER"/>
    <property type="match status" value="1"/>
</dbReference>
<accession>A0A267FDL5</accession>
<evidence type="ECO:0000256" key="5">
    <source>
        <dbReference type="ARBA" id="ARBA00022777"/>
    </source>
</evidence>
<reference evidence="14 15" key="1">
    <citation type="submission" date="2017-06" db="EMBL/GenBank/DDBJ databases">
        <title>A platform for efficient transgenesis in Macrostomum lignano, a flatworm model organism for stem cell research.</title>
        <authorList>
            <person name="Berezikov E."/>
        </authorList>
    </citation>
    <scope>NUCLEOTIDE SEQUENCE [LARGE SCALE GENOMIC DNA]</scope>
    <source>
        <strain evidence="14">DV1</strain>
        <tissue evidence="14">Whole organism</tissue>
    </source>
</reference>
<dbReference type="InterPro" id="IPR017892">
    <property type="entry name" value="Pkinase_C"/>
</dbReference>
<feature type="domain" description="AGC-kinase C-terminal" evidence="13">
    <location>
        <begin position="988"/>
        <end position="1055"/>
    </location>
</feature>
<evidence type="ECO:0000256" key="2">
    <source>
        <dbReference type="ARBA" id="ARBA00022553"/>
    </source>
</evidence>
<evidence type="ECO:0000313" key="15">
    <source>
        <dbReference type="Proteomes" id="UP000215902"/>
    </source>
</evidence>
<dbReference type="GO" id="GO:0005524">
    <property type="term" value="F:ATP binding"/>
    <property type="evidence" value="ECO:0007669"/>
    <property type="project" value="UniProtKB-UniRule"/>
</dbReference>
<dbReference type="Pfam" id="PF02185">
    <property type="entry name" value="HR1"/>
    <property type="match status" value="1"/>
</dbReference>
<sequence>MDTLDSYTSVATKYSLRPGSDPEQFDQVMRRLEAQKESLKDELFKVRKLKAGAENLRNAMEKKKAKDVNKQIADYERDLHEIHDQIQETSNEMLVLQHIRGVTSAAANEADGGGGGASDDGGFGGSGGVDPRITDLQKQLAIEMKVKSGAERLIENLCGKGAAVSGASAALLERARQELAESRDKIAFLKNSLLRLQQEDTAAASAAAAAAAAAAASSSDGTGVGVILAPTELSAEQQRIEELKHKLKVEWRLCDGAMKAARALQTVRAPDKARAASVQQNLAEAQCKVALFEYSLGRLLAEMDDNLDWVRRDRQLLLAKEYAALETLVKAPAPVSGKLEIKVLGCKQLIEDPAVLRPRPSDGGLGASGNGNFGGSASPLPVAAGGDYQSLRKGSKGIMPTRSYSMRLHEDELTKEVKCILRIDNNKFEWSSEWRPMSHECWNNRISIPLETARELEIQIHWRDSRGLAAVRFLKLEDYLDCEKHAVPFYLEPDGFFFAELIFSNPQIFRKKQPLQRQRQRLLSRRKGKRMAAEMPKNVNWMTWWPFQKRLGDRNDITIASKSRTNLHELVPTPPPRTASRQPADGRQYQQSPAAATAAASPEAHLASGKSKQPQQQQARKVSPPPPVPPPLDMPLPTSLQQQQQQRHVTPPPKPPPIPAARTTNFPATPESSSEPPSDTTLLSGSRGGGAPDTTPIAPARSQQPTPPTATPRSTVAGGAPIMSVSDFRFIAVLGRGHFGKVLLGQYKRGTEYYAIKTLKKAEIIAREEVESLLSEKRIFETINSVRHPFLVNLFACFQTKDNVAFVMEYAQGGDLMLHIHQSVFDEPRSVFYAGCVVLGMQFLHENRIVYRDLKLDNLLLDTQGYCKMADFGLCKENMGYGDRTSTFCGTPEFLAPEVLTEPSYTRAVDWWGLGVLIFEMLLGESPFPGDDEEEVFDSIVNAEIHYPRHLSTEAVTIMRRLLRRNPERRLGASEADALDVRKQAFFRSLNWDDLLARRLPPPFVPTVKHMEDVSNFDSEFTDERPILTPAKDRPPLTDKDQECFADFDYSASWC</sequence>
<evidence type="ECO:0000256" key="11">
    <source>
        <dbReference type="SAM" id="MobiDB-lite"/>
    </source>
</evidence>
<dbReference type="FunFam" id="3.30.200.20:FF:000058">
    <property type="entry name" value="Putative serine/threonine-protein kinase N2"/>
    <property type="match status" value="1"/>
</dbReference>
<evidence type="ECO:0000313" key="14">
    <source>
        <dbReference type="EMBL" id="PAA71855.1"/>
    </source>
</evidence>
<dbReference type="SUPFAM" id="SSF56112">
    <property type="entry name" value="Protein kinase-like (PK-like)"/>
    <property type="match status" value="1"/>
</dbReference>
<feature type="region of interest" description="Disordered" evidence="11">
    <location>
        <begin position="106"/>
        <end position="129"/>
    </location>
</feature>
<feature type="region of interest" description="Disordered" evidence="11">
    <location>
        <begin position="563"/>
        <end position="718"/>
    </location>
</feature>
<keyword evidence="5" id="KW-0418">Kinase</keyword>
<evidence type="ECO:0000256" key="10">
    <source>
        <dbReference type="SAM" id="Coils"/>
    </source>
</evidence>
<dbReference type="SMART" id="SM00133">
    <property type="entry name" value="S_TK_X"/>
    <property type="match status" value="1"/>
</dbReference>
<evidence type="ECO:0000259" key="12">
    <source>
        <dbReference type="PROSITE" id="PS50011"/>
    </source>
</evidence>
<keyword evidence="3" id="KW-0808">Transferase</keyword>
<evidence type="ECO:0000256" key="9">
    <source>
        <dbReference type="PROSITE-ProRule" id="PRU10141"/>
    </source>
</evidence>
<comment type="caution">
    <text evidence="14">The sequence shown here is derived from an EMBL/GenBank/DDBJ whole genome shotgun (WGS) entry which is preliminary data.</text>
</comment>
<evidence type="ECO:0000256" key="8">
    <source>
        <dbReference type="ARBA" id="ARBA00047470"/>
    </source>
</evidence>
<evidence type="ECO:0000259" key="13">
    <source>
        <dbReference type="PROSITE" id="PS51285"/>
    </source>
</evidence>
<evidence type="ECO:0000256" key="6">
    <source>
        <dbReference type="ARBA" id="ARBA00022840"/>
    </source>
</evidence>
<keyword evidence="1" id="KW-0723">Serine/threonine-protein kinase</keyword>
<comment type="catalytic activity">
    <reaction evidence="8">
        <text>L-seryl-[protein] + ATP = O-phospho-L-seryl-[protein] + ADP + H(+)</text>
        <dbReference type="Rhea" id="RHEA:17989"/>
        <dbReference type="Rhea" id="RHEA-COMP:9863"/>
        <dbReference type="Rhea" id="RHEA-COMP:11604"/>
        <dbReference type="ChEBI" id="CHEBI:15378"/>
        <dbReference type="ChEBI" id="CHEBI:29999"/>
        <dbReference type="ChEBI" id="CHEBI:30616"/>
        <dbReference type="ChEBI" id="CHEBI:83421"/>
        <dbReference type="ChEBI" id="CHEBI:456216"/>
        <dbReference type="EC" id="2.7.11.13"/>
    </reaction>
</comment>